<accession>A0A1G7J2Y8</accession>
<dbReference type="CDD" id="cd00156">
    <property type="entry name" value="REC"/>
    <property type="match status" value="1"/>
</dbReference>
<dbReference type="SMART" id="SM00448">
    <property type="entry name" value="REC"/>
    <property type="match status" value="1"/>
</dbReference>
<dbReference type="Proteomes" id="UP000182427">
    <property type="component" value="Chromosome I"/>
</dbReference>
<keyword evidence="5" id="KW-1185">Reference proteome</keyword>
<feature type="region of interest" description="Disordered" evidence="2">
    <location>
        <begin position="1"/>
        <end position="31"/>
    </location>
</feature>
<organism evidence="4 5">
    <name type="scientific">Terriglobus roseus</name>
    <dbReference type="NCBI Taxonomy" id="392734"/>
    <lineage>
        <taxon>Bacteria</taxon>
        <taxon>Pseudomonadati</taxon>
        <taxon>Acidobacteriota</taxon>
        <taxon>Terriglobia</taxon>
        <taxon>Terriglobales</taxon>
        <taxon>Acidobacteriaceae</taxon>
        <taxon>Terriglobus</taxon>
    </lineage>
</organism>
<dbReference type="SUPFAM" id="SSF52172">
    <property type="entry name" value="CheY-like"/>
    <property type="match status" value="1"/>
</dbReference>
<evidence type="ECO:0000259" key="3">
    <source>
        <dbReference type="PROSITE" id="PS50110"/>
    </source>
</evidence>
<evidence type="ECO:0000313" key="4">
    <source>
        <dbReference type="EMBL" id="SDF19236.1"/>
    </source>
</evidence>
<keyword evidence="1" id="KW-0597">Phosphoprotein</keyword>
<gene>
    <name evidence="4" type="ORF">SAMN05444167_1671</name>
</gene>
<dbReference type="InterPro" id="IPR011006">
    <property type="entry name" value="CheY-like_superfamily"/>
</dbReference>
<name>A0A1G7J2Y8_9BACT</name>
<dbReference type="PROSITE" id="PS50110">
    <property type="entry name" value="RESPONSE_REGULATORY"/>
    <property type="match status" value="1"/>
</dbReference>
<reference evidence="4 5" key="1">
    <citation type="submission" date="2016-10" db="EMBL/GenBank/DDBJ databases">
        <authorList>
            <person name="de Groot N.N."/>
        </authorList>
    </citation>
    <scope>NUCLEOTIDE SEQUENCE [LARGE SCALE GENOMIC DNA]</scope>
    <source>
        <strain evidence="4 5">GAS232</strain>
    </source>
</reference>
<feature type="compositionally biased region" description="Basic and acidic residues" evidence="2">
    <location>
        <begin position="1"/>
        <end position="13"/>
    </location>
</feature>
<feature type="domain" description="Response regulatory" evidence="3">
    <location>
        <begin position="34"/>
        <end position="143"/>
    </location>
</feature>
<dbReference type="Pfam" id="PF00072">
    <property type="entry name" value="Response_reg"/>
    <property type="match status" value="1"/>
</dbReference>
<evidence type="ECO:0000256" key="2">
    <source>
        <dbReference type="SAM" id="MobiDB-lite"/>
    </source>
</evidence>
<protein>
    <submittedName>
        <fullName evidence="4">Response regulator receiver domain-containing protein</fullName>
    </submittedName>
</protein>
<feature type="compositionally biased region" description="Low complexity" evidence="2">
    <location>
        <begin position="16"/>
        <end position="25"/>
    </location>
</feature>
<dbReference type="InterPro" id="IPR001789">
    <property type="entry name" value="Sig_transdc_resp-reg_receiver"/>
</dbReference>
<sequence length="285" mass="31693">MPPRIRPVERMDEQSTTATEIPTTTNADGGPRVRVLLLDDDPANLLLRAAILRQNGYDVLSAGTIEEANAYLEQTDIAVLDYHLGHGKFGTAVAAKLRQRRPEVPIIILSATLERRFGGVEDMHLLKGHSSAEDLLSALRGLEAKRRGAPVVVNAREFYYSRIAMAIGVDVLVQILDPEGTWHYVNESAAAYLEKPREWFPGRNMFAEMSDILRDWRDVLHAVSTTRETYIDRTRRGLLTEPRPEEVSATWSVLAFPIMLHDGGSGVVLSARILERNGGTPIFVA</sequence>
<dbReference type="AlphaFoldDB" id="A0A1G7J2Y8"/>
<evidence type="ECO:0000313" key="5">
    <source>
        <dbReference type="Proteomes" id="UP000182427"/>
    </source>
</evidence>
<dbReference type="EMBL" id="LT629690">
    <property type="protein sequence ID" value="SDF19236.1"/>
    <property type="molecule type" value="Genomic_DNA"/>
</dbReference>
<dbReference type="Gene3D" id="3.30.450.20">
    <property type="entry name" value="PAS domain"/>
    <property type="match status" value="1"/>
</dbReference>
<evidence type="ECO:0000256" key="1">
    <source>
        <dbReference type="PROSITE-ProRule" id="PRU00169"/>
    </source>
</evidence>
<proteinExistence type="predicted"/>
<dbReference type="InterPro" id="IPR035965">
    <property type="entry name" value="PAS-like_dom_sf"/>
</dbReference>
<dbReference type="GO" id="GO:0000160">
    <property type="term" value="P:phosphorelay signal transduction system"/>
    <property type="evidence" value="ECO:0007669"/>
    <property type="project" value="InterPro"/>
</dbReference>
<dbReference type="Gene3D" id="3.40.50.2300">
    <property type="match status" value="1"/>
</dbReference>
<dbReference type="SUPFAM" id="SSF55785">
    <property type="entry name" value="PYP-like sensor domain (PAS domain)"/>
    <property type="match status" value="1"/>
</dbReference>
<feature type="modified residue" description="4-aspartylphosphate" evidence="1">
    <location>
        <position position="81"/>
    </location>
</feature>
<dbReference type="RefSeq" id="WP_231966824.1">
    <property type="nucleotide sequence ID" value="NZ_LT629690.1"/>
</dbReference>